<name>A0A511FD57_9CELL</name>
<protein>
    <submittedName>
        <fullName evidence="2">Uncharacterized protein</fullName>
    </submittedName>
</protein>
<dbReference type="EMBL" id="BJVQ01000032">
    <property type="protein sequence ID" value="GEL47199.1"/>
    <property type="molecule type" value="Genomic_DNA"/>
</dbReference>
<accession>A0A511FD57</accession>
<evidence type="ECO:0000313" key="2">
    <source>
        <dbReference type="EMBL" id="GEL47199.1"/>
    </source>
</evidence>
<feature type="compositionally biased region" description="Low complexity" evidence="1">
    <location>
        <begin position="287"/>
        <end position="309"/>
    </location>
</feature>
<comment type="caution">
    <text evidence="2">The sequence shown here is derived from an EMBL/GenBank/DDBJ whole genome shotgun (WGS) entry which is preliminary data.</text>
</comment>
<feature type="region of interest" description="Disordered" evidence="1">
    <location>
        <begin position="283"/>
        <end position="309"/>
    </location>
</feature>
<evidence type="ECO:0000256" key="1">
    <source>
        <dbReference type="SAM" id="MobiDB-lite"/>
    </source>
</evidence>
<organism evidence="2 3">
    <name type="scientific">Cellulomonas hominis</name>
    <dbReference type="NCBI Taxonomy" id="156981"/>
    <lineage>
        <taxon>Bacteria</taxon>
        <taxon>Bacillati</taxon>
        <taxon>Actinomycetota</taxon>
        <taxon>Actinomycetes</taxon>
        <taxon>Micrococcales</taxon>
        <taxon>Cellulomonadaceae</taxon>
        <taxon>Cellulomonas</taxon>
    </lineage>
</organism>
<proteinExistence type="predicted"/>
<sequence>MRTPANLPRAVPALATVRVMSHLLGPGRAAGAVAAALTAVALLLAGCTDPGPGAAAPPTLVEEVAAIPGVSEATPTADGGLDVRTDVATAREFRDVGRAVAAALPDRPRAGARVWQPERTGLPALAAELDDRDDAALVLRTVADLAALPGVTDVQATPDSASGTVATADDLPGLAAATTGLPFTSVVLGTVDQRITTMVGPGVLDDALARVLVGVAGRPGVTSLLLDTRAATDGTPEAWLRVQVQGDDTVTGLARELGATPWPAERPPVHVVVASSFREQGGMLGVPEPDAPAADPATAQPGAPGCAAL</sequence>
<dbReference type="Proteomes" id="UP000321723">
    <property type="component" value="Unassembled WGS sequence"/>
</dbReference>
<keyword evidence="3" id="KW-1185">Reference proteome</keyword>
<gene>
    <name evidence="2" type="ORF">CHO01_23150</name>
</gene>
<dbReference type="AlphaFoldDB" id="A0A511FD57"/>
<evidence type="ECO:0000313" key="3">
    <source>
        <dbReference type="Proteomes" id="UP000321723"/>
    </source>
</evidence>
<reference evidence="2 3" key="1">
    <citation type="submission" date="2019-07" db="EMBL/GenBank/DDBJ databases">
        <title>Whole genome shotgun sequence of Cellulomonas hominis NBRC 16055.</title>
        <authorList>
            <person name="Hosoyama A."/>
            <person name="Uohara A."/>
            <person name="Ohji S."/>
            <person name="Ichikawa N."/>
        </authorList>
    </citation>
    <scope>NUCLEOTIDE SEQUENCE [LARGE SCALE GENOMIC DNA]</scope>
    <source>
        <strain evidence="2 3">NBRC 16055</strain>
    </source>
</reference>